<evidence type="ECO:0000313" key="4">
    <source>
        <dbReference type="Proteomes" id="UP001530377"/>
    </source>
</evidence>
<dbReference type="EMBL" id="JALLPB020000047">
    <property type="protein sequence ID" value="KAL3823093.1"/>
    <property type="molecule type" value="Genomic_DNA"/>
</dbReference>
<proteinExistence type="predicted"/>
<dbReference type="Pfam" id="PF03009">
    <property type="entry name" value="GDPD"/>
    <property type="match status" value="1"/>
</dbReference>
<evidence type="ECO:0000313" key="3">
    <source>
        <dbReference type="EMBL" id="KAL3823093.1"/>
    </source>
</evidence>
<gene>
    <name evidence="3" type="ORF">ACHAXA_011145</name>
</gene>
<dbReference type="PROSITE" id="PS51704">
    <property type="entry name" value="GP_PDE"/>
    <property type="match status" value="1"/>
</dbReference>
<dbReference type="SUPFAM" id="SSF51695">
    <property type="entry name" value="PLC-like phosphodiesterases"/>
    <property type="match status" value="1"/>
</dbReference>
<dbReference type="InterPro" id="IPR030395">
    <property type="entry name" value="GP_PDE_dom"/>
</dbReference>
<dbReference type="AlphaFoldDB" id="A0ABD3SFN4"/>
<feature type="chain" id="PRO_5044755751" description="GP-PDE domain-containing protein" evidence="1">
    <location>
        <begin position="26"/>
        <end position="400"/>
    </location>
</feature>
<dbReference type="InterPro" id="IPR017946">
    <property type="entry name" value="PLC-like_Pdiesterase_TIM-brl"/>
</dbReference>
<protein>
    <recommendedName>
        <fullName evidence="2">GP-PDE domain-containing protein</fullName>
    </recommendedName>
</protein>
<keyword evidence="4" id="KW-1185">Reference proteome</keyword>
<dbReference type="PANTHER" id="PTHR46211:SF14">
    <property type="entry name" value="GLYCEROPHOSPHODIESTER PHOSPHODIESTERASE"/>
    <property type="match status" value="1"/>
</dbReference>
<dbReference type="PANTHER" id="PTHR46211">
    <property type="entry name" value="GLYCEROPHOSPHORYL DIESTER PHOSPHODIESTERASE"/>
    <property type="match status" value="1"/>
</dbReference>
<keyword evidence="1" id="KW-0732">Signal</keyword>
<accession>A0ABD3SFN4</accession>
<comment type="caution">
    <text evidence="3">The sequence shown here is derived from an EMBL/GenBank/DDBJ whole genome shotgun (WGS) entry which is preliminary data.</text>
</comment>
<feature type="signal peptide" evidence="1">
    <location>
        <begin position="1"/>
        <end position="25"/>
    </location>
</feature>
<name>A0ABD3SFN4_9STRA</name>
<evidence type="ECO:0000256" key="1">
    <source>
        <dbReference type="SAM" id="SignalP"/>
    </source>
</evidence>
<feature type="domain" description="GP-PDE" evidence="2">
    <location>
        <begin position="111"/>
        <end position="386"/>
    </location>
</feature>
<reference evidence="3 4" key="1">
    <citation type="submission" date="2024-10" db="EMBL/GenBank/DDBJ databases">
        <title>Updated reference genomes for cyclostephanoid diatoms.</title>
        <authorList>
            <person name="Roberts W.R."/>
            <person name="Alverson A.J."/>
        </authorList>
    </citation>
    <scope>NUCLEOTIDE SEQUENCE [LARGE SCALE GENOMIC DNA]</scope>
    <source>
        <strain evidence="3 4">AJA228-03</strain>
    </source>
</reference>
<dbReference type="Gene3D" id="3.20.20.190">
    <property type="entry name" value="Phosphatidylinositol (PI) phosphodiesterase"/>
    <property type="match status" value="1"/>
</dbReference>
<sequence length="400" mass="44665">MRTQVHGSRFLLIIVGLWLWTISMAFQLQKQHQGANPDNSWKFMRRSRLYSSIPNEDDDPMISIAWSPAGQGNEFLSTGEFNERKRVDFEVGRSLAMTLNVTRGQWEPKRVDIIGHRGSPYTALENTARSFIHAARAGADGVELDVFLLKCGTLVVFHGSGGDENPGLLKSYCGVPGSILDYTAEEAKRLLSFNKSFEEFACGPDEITHPGDPSHYCFVHTLEEVLVTIRDHPEISPDFAIKIELKGPNTARPSVELVRKLNMGHRCHYSSFDHSRILEVRKLDGDAVTGALFDRLPGDFAERAVEAGASEVHLKYDTCTYEAIRSAHRAGLGTMAWFRGPRGMKQDSDDKYHDVGNEDVAMYLTVLKSGVGSMCVNRPDVMVKALAEARYESIRSLPEQ</sequence>
<dbReference type="Proteomes" id="UP001530377">
    <property type="component" value="Unassembled WGS sequence"/>
</dbReference>
<evidence type="ECO:0000259" key="2">
    <source>
        <dbReference type="PROSITE" id="PS51704"/>
    </source>
</evidence>
<organism evidence="3 4">
    <name type="scientific">Cyclostephanos tholiformis</name>
    <dbReference type="NCBI Taxonomy" id="382380"/>
    <lineage>
        <taxon>Eukaryota</taxon>
        <taxon>Sar</taxon>
        <taxon>Stramenopiles</taxon>
        <taxon>Ochrophyta</taxon>
        <taxon>Bacillariophyta</taxon>
        <taxon>Coscinodiscophyceae</taxon>
        <taxon>Thalassiosirophycidae</taxon>
        <taxon>Stephanodiscales</taxon>
        <taxon>Stephanodiscaceae</taxon>
        <taxon>Cyclostephanos</taxon>
    </lineage>
</organism>